<feature type="transmembrane region" description="Helical" evidence="5">
    <location>
        <begin position="29"/>
        <end position="49"/>
    </location>
</feature>
<keyword evidence="7" id="KW-1185">Reference proteome</keyword>
<evidence type="ECO:0000256" key="5">
    <source>
        <dbReference type="SAM" id="Phobius"/>
    </source>
</evidence>
<reference evidence="6" key="1">
    <citation type="submission" date="2022-11" db="EMBL/GenBank/DDBJ databases">
        <title>Chromosome-level genome of Pogonophryne albipinna.</title>
        <authorList>
            <person name="Jo E."/>
        </authorList>
    </citation>
    <scope>NUCLEOTIDE SEQUENCE</scope>
    <source>
        <strain evidence="6">SGF0006</strain>
        <tissue evidence="6">Muscle</tissue>
    </source>
</reference>
<keyword evidence="3 5" id="KW-1133">Transmembrane helix</keyword>
<feature type="transmembrane region" description="Helical" evidence="5">
    <location>
        <begin position="134"/>
        <end position="154"/>
    </location>
</feature>
<accession>A0AAD6BA83</accession>
<dbReference type="Pfam" id="PF10242">
    <property type="entry name" value="L_HMGIC_fpl"/>
    <property type="match status" value="1"/>
</dbReference>
<keyword evidence="2 5" id="KW-0812">Transmembrane</keyword>
<keyword evidence="4 5" id="KW-0472">Membrane</keyword>
<organism evidence="6 7">
    <name type="scientific">Pogonophryne albipinna</name>
    <dbReference type="NCBI Taxonomy" id="1090488"/>
    <lineage>
        <taxon>Eukaryota</taxon>
        <taxon>Metazoa</taxon>
        <taxon>Chordata</taxon>
        <taxon>Craniata</taxon>
        <taxon>Vertebrata</taxon>
        <taxon>Euteleostomi</taxon>
        <taxon>Actinopterygii</taxon>
        <taxon>Neopterygii</taxon>
        <taxon>Teleostei</taxon>
        <taxon>Neoteleostei</taxon>
        <taxon>Acanthomorphata</taxon>
        <taxon>Eupercaria</taxon>
        <taxon>Perciformes</taxon>
        <taxon>Notothenioidei</taxon>
        <taxon>Pogonophryne</taxon>
    </lineage>
</organism>
<dbReference type="EMBL" id="JAPTMU010000009">
    <property type="protein sequence ID" value="KAJ4938442.1"/>
    <property type="molecule type" value="Genomic_DNA"/>
</dbReference>
<dbReference type="GO" id="GO:0007605">
    <property type="term" value="P:sensory perception of sound"/>
    <property type="evidence" value="ECO:0007669"/>
    <property type="project" value="TreeGrafter"/>
</dbReference>
<evidence type="ECO:0000256" key="2">
    <source>
        <dbReference type="ARBA" id="ARBA00022692"/>
    </source>
</evidence>
<evidence type="ECO:0000313" key="7">
    <source>
        <dbReference type="Proteomes" id="UP001219934"/>
    </source>
</evidence>
<evidence type="ECO:0008006" key="8">
    <source>
        <dbReference type="Google" id="ProtNLM"/>
    </source>
</evidence>
<gene>
    <name evidence="6" type="ORF">JOQ06_003061</name>
</gene>
<dbReference type="Proteomes" id="UP001219934">
    <property type="component" value="Unassembled WGS sequence"/>
</dbReference>
<proteinExistence type="predicted"/>
<evidence type="ECO:0000256" key="4">
    <source>
        <dbReference type="ARBA" id="ARBA00023136"/>
    </source>
</evidence>
<name>A0AAD6BA83_9TELE</name>
<dbReference type="AlphaFoldDB" id="A0AAD6BA83"/>
<dbReference type="PANTHER" id="PTHR12489:SF13">
    <property type="entry name" value="LHFPL TETRASPAN SUBFAMILY MEMBER 3 PROTEIN"/>
    <property type="match status" value="1"/>
</dbReference>
<evidence type="ECO:0000256" key="3">
    <source>
        <dbReference type="ARBA" id="ARBA00022989"/>
    </source>
</evidence>
<dbReference type="InterPro" id="IPR019372">
    <property type="entry name" value="LHFPL"/>
</dbReference>
<comment type="caution">
    <text evidence="6">The sequence shown here is derived from an EMBL/GenBank/DDBJ whole genome shotgun (WGS) entry which is preliminary data.</text>
</comment>
<comment type="subcellular location">
    <subcellularLocation>
        <location evidence="1">Membrane</location>
        <topology evidence="1">Multi-pass membrane protein</topology>
    </subcellularLocation>
</comment>
<dbReference type="PANTHER" id="PTHR12489">
    <property type="entry name" value="LIPOMA HMGIC FUSION PARTNER-LIKE PROTEIN"/>
    <property type="match status" value="1"/>
</dbReference>
<evidence type="ECO:0000313" key="6">
    <source>
        <dbReference type="EMBL" id="KAJ4938442.1"/>
    </source>
</evidence>
<sequence>MIPGSAASMLPSAEAAKLYQTNYVRNSSVIGLLWAIFTILFGIVNVIIFSQPYWVGDGVDTPQAGYFGLFHFCVGDGISRDVVCEGSFTEFAAIPSTAFKAASFFIGMSMMLIVTCIACFSLFFLLGTSTVYKICGWMQALSGVCLVLGCIIYPDGWDSDEVRKMCGEQTDKYSLGACSVRWAYILAIMGILDALILSFLAFVLGNRQNGLMSEELLAESKGLRYCEKARIQREAMPNQNLKVPEFPCVCFHEVPVNPQHQLSGERPSSSVEERNSVEPASLPFTSTCQIPSVPYPQSPSILLAVPESSPALRWSPMHFYPNVSTDLTLAQHCIDHGRGRDCYSTEKYTDFPLPT</sequence>
<evidence type="ECO:0000256" key="1">
    <source>
        <dbReference type="ARBA" id="ARBA00004141"/>
    </source>
</evidence>
<feature type="transmembrane region" description="Helical" evidence="5">
    <location>
        <begin position="104"/>
        <end position="127"/>
    </location>
</feature>
<dbReference type="Gene3D" id="1.20.140.150">
    <property type="match status" value="1"/>
</dbReference>
<dbReference type="GO" id="GO:0005886">
    <property type="term" value="C:plasma membrane"/>
    <property type="evidence" value="ECO:0007669"/>
    <property type="project" value="TreeGrafter"/>
</dbReference>
<feature type="transmembrane region" description="Helical" evidence="5">
    <location>
        <begin position="182"/>
        <end position="204"/>
    </location>
</feature>
<protein>
    <recommendedName>
        <fullName evidence="8">Lipoma HMGIC fusion partner-like 3 protein</fullName>
    </recommendedName>
</protein>